<protein>
    <submittedName>
        <fullName evidence="2">Glycosyltransferase EpsF</fullName>
        <ecNumber evidence="2">2.4.-.-</ecNumber>
    </submittedName>
</protein>
<organism evidence="2 3">
    <name type="scientific">Acetivibrio saccincola</name>
    <dbReference type="NCBI Taxonomy" id="1677857"/>
    <lineage>
        <taxon>Bacteria</taxon>
        <taxon>Bacillati</taxon>
        <taxon>Bacillota</taxon>
        <taxon>Clostridia</taxon>
        <taxon>Eubacteriales</taxon>
        <taxon>Oscillospiraceae</taxon>
        <taxon>Acetivibrio</taxon>
    </lineage>
</organism>
<dbReference type="KEGG" id="hsc:HVS_13640"/>
<reference evidence="2 3" key="1">
    <citation type="submission" date="2017-12" db="EMBL/GenBank/DDBJ databases">
        <title>Complete genome sequence of Herbivorax saccincola GGR1, a novel Cellulosome-producing hydrolytic bacterium in a thermophilic biogas plant, established by Illumina and Nanopore MinION sequencing.</title>
        <authorList>
            <person name="Pechtl A."/>
            <person name="Ruckert C."/>
            <person name="Koeck D.E."/>
            <person name="Maus I."/>
            <person name="Winkler A."/>
            <person name="Kalinowski J."/>
            <person name="Puhler A."/>
            <person name="Schwarz W.W."/>
            <person name="Zverlov V.V."/>
            <person name="Schluter A."/>
            <person name="Liebl W."/>
        </authorList>
    </citation>
    <scope>NUCLEOTIDE SEQUENCE [LARGE SCALE GENOMIC DNA]</scope>
    <source>
        <strain evidence="3">SR1</strain>
    </source>
</reference>
<name>A0A2K9EKQ5_9FIRM</name>
<sequence>MKVAFFHDAPLVYGKDGQVYSVGFGYNIWERYLAVFDSIVVSTRMRIDDPIDDSMTKNMKLSSGPRVKFKPISEYRKSVDMIFNRKKISNQVREILEQCDCTIIRLPSFIGGIACKEAEKMGKPYLVEVVGCAWDALWNHSVMGKIVAPFMYSRTKHSVLYASHVIYVTNQFLQKRYPTHGESISCSNVALQEFDDKILINRLNKIRNRGKNDNIIIGTTAAVDVRYKGQQYVIHVLGKLKKRGITNFKYQLVGGGDQSYLKSIAKKYGVIDQIEFLGAMPHGKVINWLDNIDIYIQPSLTEGLPRALIEAMSRGVLAIGSDAGGIPELLDDKYIVRNISKNVDNISDILESINKKSMETQAKRNFEESKKYDRERIEKNRKDFFEKFRKFVEDNKKE</sequence>
<keyword evidence="2" id="KW-0328">Glycosyltransferase</keyword>
<dbReference type="EC" id="2.4.-.-" evidence="2"/>
<evidence type="ECO:0000313" key="2">
    <source>
        <dbReference type="EMBL" id="AUG58593.1"/>
    </source>
</evidence>
<accession>A0A2K9EKQ5</accession>
<dbReference type="InterPro" id="IPR001296">
    <property type="entry name" value="Glyco_trans_1"/>
</dbReference>
<proteinExistence type="predicted"/>
<evidence type="ECO:0000313" key="3">
    <source>
        <dbReference type="Proteomes" id="UP000233534"/>
    </source>
</evidence>
<gene>
    <name evidence="2" type="primary">epsF3</name>
    <name evidence="2" type="ORF">HVS_13640</name>
</gene>
<dbReference type="SUPFAM" id="SSF53756">
    <property type="entry name" value="UDP-Glycosyltransferase/glycogen phosphorylase"/>
    <property type="match status" value="1"/>
</dbReference>
<dbReference type="AlphaFoldDB" id="A0A2K9EKQ5"/>
<feature type="domain" description="Glycosyl transferase family 1" evidence="1">
    <location>
        <begin position="211"/>
        <end position="362"/>
    </location>
</feature>
<dbReference type="Gene3D" id="3.40.50.2000">
    <property type="entry name" value="Glycogen Phosphorylase B"/>
    <property type="match status" value="2"/>
</dbReference>
<dbReference type="Pfam" id="PF00534">
    <property type="entry name" value="Glycos_transf_1"/>
    <property type="match status" value="1"/>
</dbReference>
<dbReference type="PANTHER" id="PTHR12526:SF630">
    <property type="entry name" value="GLYCOSYLTRANSFERASE"/>
    <property type="match status" value="1"/>
</dbReference>
<keyword evidence="2" id="KW-0808">Transferase</keyword>
<dbReference type="CDD" id="cd03801">
    <property type="entry name" value="GT4_PimA-like"/>
    <property type="match status" value="1"/>
</dbReference>
<keyword evidence="3" id="KW-1185">Reference proteome</keyword>
<dbReference type="RefSeq" id="WP_101303150.1">
    <property type="nucleotide sequence ID" value="NZ_CP025197.1"/>
</dbReference>
<evidence type="ECO:0000259" key="1">
    <source>
        <dbReference type="Pfam" id="PF00534"/>
    </source>
</evidence>
<dbReference type="EMBL" id="CP025197">
    <property type="protein sequence ID" value="AUG58593.1"/>
    <property type="molecule type" value="Genomic_DNA"/>
</dbReference>
<dbReference type="Proteomes" id="UP000233534">
    <property type="component" value="Chromosome"/>
</dbReference>
<dbReference type="GO" id="GO:0016757">
    <property type="term" value="F:glycosyltransferase activity"/>
    <property type="evidence" value="ECO:0007669"/>
    <property type="project" value="UniProtKB-KW"/>
</dbReference>
<dbReference type="PANTHER" id="PTHR12526">
    <property type="entry name" value="GLYCOSYLTRANSFERASE"/>
    <property type="match status" value="1"/>
</dbReference>